<keyword evidence="6 7" id="KW-0472">Membrane</keyword>
<dbReference type="AlphaFoldDB" id="A0A067DBH4"/>
<evidence type="ECO:0000256" key="5">
    <source>
        <dbReference type="ARBA" id="ARBA00022989"/>
    </source>
</evidence>
<feature type="transmembrane region" description="Helical" evidence="7">
    <location>
        <begin position="278"/>
        <end position="297"/>
    </location>
</feature>
<feature type="transmembrane region" description="Helical" evidence="7">
    <location>
        <begin position="474"/>
        <end position="501"/>
    </location>
</feature>
<reference evidence="8 9" key="1">
    <citation type="submission" date="2014-04" db="EMBL/GenBank/DDBJ databases">
        <authorList>
            <consortium name="International Citrus Genome Consortium"/>
            <person name="Gmitter F."/>
            <person name="Chen C."/>
            <person name="Farmerie W."/>
            <person name="Harkins T."/>
            <person name="Desany B."/>
            <person name="Mohiuddin M."/>
            <person name="Kodira C."/>
            <person name="Borodovsky M."/>
            <person name="Lomsadze A."/>
            <person name="Burns P."/>
            <person name="Jenkins J."/>
            <person name="Prochnik S."/>
            <person name="Shu S."/>
            <person name="Chapman J."/>
            <person name="Pitluck S."/>
            <person name="Schmutz J."/>
            <person name="Rokhsar D."/>
        </authorList>
    </citation>
    <scope>NUCLEOTIDE SEQUENCE</scope>
</reference>
<keyword evidence="9" id="KW-1185">Reference proteome</keyword>
<evidence type="ECO:0000256" key="3">
    <source>
        <dbReference type="ARBA" id="ARBA00022448"/>
    </source>
</evidence>
<evidence type="ECO:0000256" key="2">
    <source>
        <dbReference type="ARBA" id="ARBA00007015"/>
    </source>
</evidence>
<proteinExistence type="inferred from homology"/>
<dbReference type="SUPFAM" id="SSF103473">
    <property type="entry name" value="MFS general substrate transporter"/>
    <property type="match status" value="1"/>
</dbReference>
<dbReference type="GO" id="GO:0016020">
    <property type="term" value="C:membrane"/>
    <property type="evidence" value="ECO:0007669"/>
    <property type="project" value="UniProtKB-SubCell"/>
</dbReference>
<dbReference type="GO" id="GO:0008517">
    <property type="term" value="F:folic acid transmembrane transporter activity"/>
    <property type="evidence" value="ECO:0000318"/>
    <property type="project" value="GO_Central"/>
</dbReference>
<accession>A0A067DBH4</accession>
<dbReference type="EMBL" id="KK785999">
    <property type="protein sequence ID" value="KDO40339.1"/>
    <property type="molecule type" value="Genomic_DNA"/>
</dbReference>
<keyword evidence="5 7" id="KW-1133">Transmembrane helix</keyword>
<dbReference type="PaxDb" id="2711-XP_006480220.1"/>
<dbReference type="PANTHER" id="PTHR31585:SF12">
    <property type="entry name" value="FOLATE-BIOPTERIN TRANSPORTER 9, CHLOROPLASTIC-RELATED"/>
    <property type="match status" value="1"/>
</dbReference>
<dbReference type="InterPro" id="IPR004324">
    <property type="entry name" value="FBT"/>
</dbReference>
<dbReference type="Gene3D" id="1.20.1250.20">
    <property type="entry name" value="MFS general substrate transporter like domains"/>
    <property type="match status" value="1"/>
</dbReference>
<feature type="transmembrane region" description="Helical" evidence="7">
    <location>
        <begin position="403"/>
        <end position="423"/>
    </location>
</feature>
<evidence type="ECO:0000256" key="7">
    <source>
        <dbReference type="SAM" id="Phobius"/>
    </source>
</evidence>
<evidence type="ECO:0000313" key="8">
    <source>
        <dbReference type="EMBL" id="KDO40339.1"/>
    </source>
</evidence>
<feature type="transmembrane region" description="Helical" evidence="7">
    <location>
        <begin position="251"/>
        <end position="272"/>
    </location>
</feature>
<dbReference type="GO" id="GO:0098838">
    <property type="term" value="P:folate transmembrane transport"/>
    <property type="evidence" value="ECO:0000318"/>
    <property type="project" value="GO_Central"/>
</dbReference>
<dbReference type="InterPro" id="IPR039309">
    <property type="entry name" value="BT1"/>
</dbReference>
<feature type="transmembrane region" description="Helical" evidence="7">
    <location>
        <begin position="507"/>
        <end position="525"/>
    </location>
</feature>
<evidence type="ECO:0000313" key="9">
    <source>
        <dbReference type="Proteomes" id="UP000027120"/>
    </source>
</evidence>
<feature type="transmembrane region" description="Helical" evidence="7">
    <location>
        <begin position="341"/>
        <end position="359"/>
    </location>
</feature>
<dbReference type="Pfam" id="PF03092">
    <property type="entry name" value="BT1"/>
    <property type="match status" value="1"/>
</dbReference>
<dbReference type="NCBIfam" id="TIGR00788">
    <property type="entry name" value="fbt"/>
    <property type="match status" value="1"/>
</dbReference>
<gene>
    <name evidence="8" type="ORF">CISIN_1g008185mg</name>
</gene>
<keyword evidence="3" id="KW-0813">Transport</keyword>
<evidence type="ECO:0000256" key="6">
    <source>
        <dbReference type="ARBA" id="ARBA00023136"/>
    </source>
</evidence>
<evidence type="ECO:0000256" key="1">
    <source>
        <dbReference type="ARBA" id="ARBA00004141"/>
    </source>
</evidence>
<sequence length="574" mass="62350">MISSRVSTENQFITIIPKVPRFQKSSLKPVLCSSLNNRIHNNDNNSSSSRGSNSVSKFLNSSTKAKTAHVLVTTTESSSVSLKESKRLGSWAGGGGDEERRRDFGEVGINNFNKQMLVLCGLGYWVQGFRCFPWLALNFHMAHNLSLHPSTLQLVQNSGNLPMVAKPLYGILSDALYIGGAHRIPYICIGVFLQILSWGPLALFPVAAKALPNLMACVLLSNLGASITEVAKDALVAEYGQKNGIVGLQSYAFMAAASGGILGNLFGGYFLLKTPPTTMFLVFAVLLSLQLAISFSAREESLGLAQVSYQNVASKSIAQSIKKQFSDLIATIGEESISYPLTWLVASVAMVPVLSGSMFCYQTQCLNINPSVIGMSRVIGQSMLLSLTVFYDRYWKKVPLRKLVGAVQILYASSLLLDLILVRQINLQFGVPNEVFVLCFAGLAETLAQFKLLPFSMLLARLCPQGCEGSLTSFSASALCLSSIASGFLGVGLASLTGITFGDYSSLPVGIVIQFLAALLPLIWIHNVPMSETIIEKGRKRGLSRRTRKNRRVGRVVIGSIFIYRRERESEAQG</sequence>
<organism evidence="8 9">
    <name type="scientific">Citrus sinensis</name>
    <name type="common">Sweet orange</name>
    <name type="synonym">Citrus aurantium var. sinensis</name>
    <dbReference type="NCBI Taxonomy" id="2711"/>
    <lineage>
        <taxon>Eukaryota</taxon>
        <taxon>Viridiplantae</taxon>
        <taxon>Streptophyta</taxon>
        <taxon>Embryophyta</taxon>
        <taxon>Tracheophyta</taxon>
        <taxon>Spermatophyta</taxon>
        <taxon>Magnoliopsida</taxon>
        <taxon>eudicotyledons</taxon>
        <taxon>Gunneridae</taxon>
        <taxon>Pentapetalae</taxon>
        <taxon>rosids</taxon>
        <taxon>malvids</taxon>
        <taxon>Sapindales</taxon>
        <taxon>Rutaceae</taxon>
        <taxon>Aurantioideae</taxon>
        <taxon>Citrus</taxon>
    </lineage>
</organism>
<keyword evidence="4 7" id="KW-0812">Transmembrane</keyword>
<dbReference type="eggNOG" id="ENOG502QSTI">
    <property type="taxonomic scope" value="Eukaryota"/>
</dbReference>
<dbReference type="PANTHER" id="PTHR31585">
    <property type="entry name" value="FOLATE-BIOPTERIN TRANSPORTER 1, CHLOROPLASTIC"/>
    <property type="match status" value="1"/>
</dbReference>
<feature type="transmembrane region" description="Helical" evidence="7">
    <location>
        <begin position="435"/>
        <end position="453"/>
    </location>
</feature>
<dbReference type="Proteomes" id="UP000027120">
    <property type="component" value="Unassembled WGS sequence"/>
</dbReference>
<comment type="subcellular location">
    <subcellularLocation>
        <location evidence="1">Membrane</location>
        <topology evidence="1">Multi-pass membrane protein</topology>
    </subcellularLocation>
</comment>
<name>A0A067DBH4_CITSI</name>
<feature type="transmembrane region" description="Helical" evidence="7">
    <location>
        <begin position="184"/>
        <end position="204"/>
    </location>
</feature>
<protein>
    <recommendedName>
        <fullName evidence="10">Major facilitator superfamily (MFS) profile domain-containing protein</fullName>
    </recommendedName>
</protein>
<evidence type="ECO:0008006" key="10">
    <source>
        <dbReference type="Google" id="ProtNLM"/>
    </source>
</evidence>
<dbReference type="InterPro" id="IPR036259">
    <property type="entry name" value="MFS_trans_sf"/>
</dbReference>
<comment type="similarity">
    <text evidence="2">Belongs to the major facilitator superfamily. Folate-biopterin transporter (TC 2.A.71) family.</text>
</comment>
<evidence type="ECO:0000256" key="4">
    <source>
        <dbReference type="ARBA" id="ARBA00022692"/>
    </source>
</evidence>